<accession>A0A7D5QC10</accession>
<dbReference type="OrthoDB" id="333710at2157"/>
<dbReference type="AlphaFoldDB" id="A0A7D5QC10"/>
<name>A0A7D5QC10_9EURY</name>
<dbReference type="GeneID" id="56038053"/>
<dbReference type="Proteomes" id="UP000509626">
    <property type="component" value="Chromosome"/>
</dbReference>
<evidence type="ECO:0000313" key="1">
    <source>
        <dbReference type="EMBL" id="QLG62280.1"/>
    </source>
</evidence>
<gene>
    <name evidence="1" type="ORF">HUG12_11300</name>
</gene>
<dbReference type="EMBL" id="CP058579">
    <property type="protein sequence ID" value="QLG62280.1"/>
    <property type="molecule type" value="Genomic_DNA"/>
</dbReference>
<dbReference type="Gene3D" id="2.60.40.420">
    <property type="entry name" value="Cupredoxins - blue copper proteins"/>
    <property type="match status" value="1"/>
</dbReference>
<sequence>MVSTANETRRSFLASVGAASLAGLAGCTSVRFPGTPIGVQRTVYIGSFHWGFVLLREDGQEIEQLRLNRGTTVRLVAFNVNAAATERLPRSIRDALPEHEALEERNEGAIPEPSGGDLHELLEVANERNPHHGLAVMPATHGPGMMSGMMLHPVGLPADAGAPVEVTRSATVRGEFSLLCTVYCGYGHPYMNKPSAIVVS</sequence>
<dbReference type="RefSeq" id="WP_179268865.1">
    <property type="nucleotide sequence ID" value="NZ_CP058579.1"/>
</dbReference>
<proteinExistence type="predicted"/>
<reference evidence="1 2" key="1">
    <citation type="submission" date="2020-06" db="EMBL/GenBank/DDBJ databases">
        <title>NJ-3-1, isolated from saline soil.</title>
        <authorList>
            <person name="Cui H.L."/>
            <person name="Shi X."/>
        </authorList>
    </citation>
    <scope>NUCLEOTIDE SEQUENCE [LARGE SCALE GENOMIC DNA]</scope>
    <source>
        <strain evidence="1 2">NJ-3-1</strain>
    </source>
</reference>
<dbReference type="KEGG" id="halu:HUG12_11300"/>
<evidence type="ECO:0000313" key="2">
    <source>
        <dbReference type="Proteomes" id="UP000509626"/>
    </source>
</evidence>
<protein>
    <submittedName>
        <fullName evidence="1">Uncharacterized protein</fullName>
    </submittedName>
</protein>
<dbReference type="InterPro" id="IPR006311">
    <property type="entry name" value="TAT_signal"/>
</dbReference>
<organism evidence="1 2">
    <name type="scientific">Halorarum salinum</name>
    <dbReference type="NCBI Taxonomy" id="2743089"/>
    <lineage>
        <taxon>Archaea</taxon>
        <taxon>Methanobacteriati</taxon>
        <taxon>Methanobacteriota</taxon>
        <taxon>Stenosarchaea group</taxon>
        <taxon>Halobacteria</taxon>
        <taxon>Halobacteriales</taxon>
        <taxon>Haloferacaceae</taxon>
        <taxon>Halorarum</taxon>
    </lineage>
</organism>
<dbReference type="PROSITE" id="PS51318">
    <property type="entry name" value="TAT"/>
    <property type="match status" value="1"/>
</dbReference>
<keyword evidence="2" id="KW-1185">Reference proteome</keyword>
<dbReference type="InterPro" id="IPR008972">
    <property type="entry name" value="Cupredoxin"/>
</dbReference>